<dbReference type="PANTHER" id="PTHR35601:SF1">
    <property type="entry name" value="TOXIN RELE"/>
    <property type="match status" value="1"/>
</dbReference>
<dbReference type="SUPFAM" id="SSF143011">
    <property type="entry name" value="RelE-like"/>
    <property type="match status" value="1"/>
</dbReference>
<protein>
    <submittedName>
        <fullName evidence="3">Type II toxin-antitoxin system RelE/ParE family toxin</fullName>
    </submittedName>
</protein>
<dbReference type="RefSeq" id="WP_222199255.1">
    <property type="nucleotide sequence ID" value="NZ_JAIMFO010000005.1"/>
</dbReference>
<name>A0ABS7MJJ9_9ACTN</name>
<keyword evidence="4" id="KW-1185">Reference proteome</keyword>
<comment type="similarity">
    <text evidence="1">Belongs to the RelE toxin family.</text>
</comment>
<evidence type="ECO:0000256" key="1">
    <source>
        <dbReference type="ARBA" id="ARBA00006226"/>
    </source>
</evidence>
<evidence type="ECO:0000313" key="4">
    <source>
        <dbReference type="Proteomes" id="UP000700908"/>
    </source>
</evidence>
<dbReference type="EMBL" id="JAIMFO010000005">
    <property type="protein sequence ID" value="MBY4797544.1"/>
    <property type="molecule type" value="Genomic_DNA"/>
</dbReference>
<accession>A0ABS7MJJ9</accession>
<gene>
    <name evidence="3" type="ORF">K6V98_04125</name>
</gene>
<dbReference type="Pfam" id="PF05016">
    <property type="entry name" value="ParE_toxin"/>
    <property type="match status" value="1"/>
</dbReference>
<dbReference type="InterPro" id="IPR035093">
    <property type="entry name" value="RelE/ParE_toxin_dom_sf"/>
</dbReference>
<proteinExistence type="inferred from homology"/>
<reference evidence="3 4" key="1">
    <citation type="submission" date="2021-08" db="EMBL/GenBank/DDBJ databases">
        <title>Collinsella faecalis sp. nov. isolated from swine faeces.</title>
        <authorList>
            <person name="Oh B.S."/>
            <person name="Lee J.H."/>
        </authorList>
    </citation>
    <scope>NUCLEOTIDE SEQUENCE [LARGE SCALE GENOMIC DNA]</scope>
    <source>
        <strain evidence="3 4">AGMB00827</strain>
    </source>
</reference>
<keyword evidence="2" id="KW-1277">Toxin-antitoxin system</keyword>
<dbReference type="InterPro" id="IPR007712">
    <property type="entry name" value="RelE/ParE_toxin"/>
</dbReference>
<organism evidence="3 4">
    <name type="scientific">Collinsella ureilytica</name>
    <dbReference type="NCBI Taxonomy" id="2869515"/>
    <lineage>
        <taxon>Bacteria</taxon>
        <taxon>Bacillati</taxon>
        <taxon>Actinomycetota</taxon>
        <taxon>Coriobacteriia</taxon>
        <taxon>Coriobacteriales</taxon>
        <taxon>Coriobacteriaceae</taxon>
        <taxon>Collinsella</taxon>
    </lineage>
</organism>
<dbReference type="PANTHER" id="PTHR35601">
    <property type="entry name" value="TOXIN RELE"/>
    <property type="match status" value="1"/>
</dbReference>
<sequence>MTYKVEFAQPAVKSLRNIPKKQRLMILSWIHEHLHGCENPRMVHGGKQLQGTACGWRWRVGAYRILGQIQDEVLTILAVRIGHKQGVYKNLPKRAL</sequence>
<dbReference type="Proteomes" id="UP000700908">
    <property type="component" value="Unassembled WGS sequence"/>
</dbReference>
<evidence type="ECO:0000256" key="2">
    <source>
        <dbReference type="ARBA" id="ARBA00022649"/>
    </source>
</evidence>
<dbReference type="Gene3D" id="3.30.2310.20">
    <property type="entry name" value="RelE-like"/>
    <property type="match status" value="1"/>
</dbReference>
<evidence type="ECO:0000313" key="3">
    <source>
        <dbReference type="EMBL" id="MBY4797544.1"/>
    </source>
</evidence>
<comment type="caution">
    <text evidence="3">The sequence shown here is derived from an EMBL/GenBank/DDBJ whole genome shotgun (WGS) entry which is preliminary data.</text>
</comment>